<reference evidence="2 3" key="1">
    <citation type="submission" date="2014-10" db="EMBL/GenBank/DDBJ databases">
        <title>Kaistella jeonii genome.</title>
        <authorList>
            <person name="Clayton J.T."/>
            <person name="Newman J.D."/>
        </authorList>
    </citation>
    <scope>NUCLEOTIDE SEQUENCE [LARGE SCALE GENOMIC DNA]</scope>
    <source>
        <strain evidence="2 3">DSM 17048</strain>
    </source>
</reference>
<dbReference type="GO" id="GO:0016810">
    <property type="term" value="F:hydrolase activity, acting on carbon-nitrogen (but not peptide) bonds"/>
    <property type="evidence" value="ECO:0007669"/>
    <property type="project" value="InterPro"/>
</dbReference>
<dbReference type="RefSeq" id="WP_039352506.1">
    <property type="nucleotide sequence ID" value="NZ_FOLA01000006.1"/>
</dbReference>
<organism evidence="2 3">
    <name type="scientific">Kaistella jeonii</name>
    <dbReference type="NCBI Taxonomy" id="266749"/>
    <lineage>
        <taxon>Bacteria</taxon>
        <taxon>Pseudomonadati</taxon>
        <taxon>Bacteroidota</taxon>
        <taxon>Flavobacteriia</taxon>
        <taxon>Flavobacteriales</taxon>
        <taxon>Weeksellaceae</taxon>
        <taxon>Chryseobacterium group</taxon>
        <taxon>Kaistella</taxon>
    </lineage>
</organism>
<dbReference type="GO" id="GO:0005975">
    <property type="term" value="P:carbohydrate metabolic process"/>
    <property type="evidence" value="ECO:0007669"/>
    <property type="project" value="InterPro"/>
</dbReference>
<dbReference type="Pfam" id="PF01522">
    <property type="entry name" value="Polysacc_deac_1"/>
    <property type="match status" value="1"/>
</dbReference>
<dbReference type="OrthoDB" id="1273893at2"/>
<sequence length="250" mass="29511">MILLTFNITNNRSDFEKNYDLTDEEILKITEQNTSSILRTLENNNVLATFFVEVSIVEKLKPLIKKIIGKGHEIAFYNENSSLLEIETAKGSIEENINKIIRGIRQKEVSLSIEELKKLEFTYISNIENADILFPFKRLKRSTQILQKSGLSIIPESISPYSQIPYNDFVFQALPLQYYKSMVLETMKNDDFVLVYINSWQFTNFGKFHFKIPFYRKYNSGRKMDDKLENFLRWINDENLAFSRMKDFIF</sequence>
<comment type="caution">
    <text evidence="2">The sequence shown here is derived from an EMBL/GenBank/DDBJ whole genome shotgun (WGS) entry which is preliminary data.</text>
</comment>
<accession>A0A0C1D4P4</accession>
<evidence type="ECO:0000259" key="1">
    <source>
        <dbReference type="Pfam" id="PF01522"/>
    </source>
</evidence>
<proteinExistence type="predicted"/>
<feature type="domain" description="NodB homology" evidence="1">
    <location>
        <begin position="31"/>
        <end position="75"/>
    </location>
</feature>
<dbReference type="AlphaFoldDB" id="A0A0C1D4P4"/>
<protein>
    <submittedName>
        <fullName evidence="2">Polysaccharide deacetylase</fullName>
    </submittedName>
</protein>
<dbReference type="SUPFAM" id="SSF88713">
    <property type="entry name" value="Glycoside hydrolase/deacetylase"/>
    <property type="match status" value="1"/>
</dbReference>
<evidence type="ECO:0000313" key="2">
    <source>
        <dbReference type="EMBL" id="KIA88715.1"/>
    </source>
</evidence>
<dbReference type="InterPro" id="IPR002509">
    <property type="entry name" value="NODB_dom"/>
</dbReference>
<dbReference type="EMBL" id="JSYL01000006">
    <property type="protein sequence ID" value="KIA88715.1"/>
    <property type="molecule type" value="Genomic_DNA"/>
</dbReference>
<evidence type="ECO:0000313" key="3">
    <source>
        <dbReference type="Proteomes" id="UP000031473"/>
    </source>
</evidence>
<keyword evidence="3" id="KW-1185">Reference proteome</keyword>
<dbReference type="Proteomes" id="UP000031473">
    <property type="component" value="Unassembled WGS sequence"/>
</dbReference>
<dbReference type="InterPro" id="IPR011330">
    <property type="entry name" value="Glyco_hydro/deAcase_b/a-brl"/>
</dbReference>
<dbReference type="Gene3D" id="3.20.20.370">
    <property type="entry name" value="Glycoside hydrolase/deacetylase"/>
    <property type="match status" value="1"/>
</dbReference>
<gene>
    <name evidence="2" type="ORF">OA86_10145</name>
</gene>
<name>A0A0C1D4P4_9FLAO</name>
<dbReference type="STRING" id="266749.SAMN05421876_106175"/>